<dbReference type="STRING" id="456900.A0A151INR5"/>
<keyword evidence="10" id="KW-1185">Reference proteome</keyword>
<comment type="subcellular location">
    <subcellularLocation>
        <location evidence="1">Membrane</location>
        <topology evidence="1">Multi-pass membrane protein</topology>
    </subcellularLocation>
</comment>
<keyword evidence="6" id="KW-0472">Membrane</keyword>
<evidence type="ECO:0000256" key="4">
    <source>
        <dbReference type="ARBA" id="ARBA00022725"/>
    </source>
</evidence>
<accession>A0A151INR5</accession>
<dbReference type="EMBL" id="KQ976914">
    <property type="protein sequence ID" value="KYN07117.1"/>
    <property type="molecule type" value="Genomic_DNA"/>
</dbReference>
<dbReference type="Proteomes" id="UP000078542">
    <property type="component" value="Unassembled WGS sequence"/>
</dbReference>
<keyword evidence="2" id="KW-0716">Sensory transduction</keyword>
<feature type="non-terminal residue" evidence="9">
    <location>
        <position position="1"/>
    </location>
</feature>
<dbReference type="InterPro" id="IPR004117">
    <property type="entry name" value="7tm6_olfct_rcpt"/>
</dbReference>
<evidence type="ECO:0000256" key="7">
    <source>
        <dbReference type="ARBA" id="ARBA00023170"/>
    </source>
</evidence>
<keyword evidence="4" id="KW-0552">Olfaction</keyword>
<keyword evidence="3" id="KW-0812">Transmembrane</keyword>
<dbReference type="GO" id="GO:0007165">
    <property type="term" value="P:signal transduction"/>
    <property type="evidence" value="ECO:0007669"/>
    <property type="project" value="UniProtKB-KW"/>
</dbReference>
<evidence type="ECO:0000256" key="1">
    <source>
        <dbReference type="ARBA" id="ARBA00004141"/>
    </source>
</evidence>
<dbReference type="GO" id="GO:0005549">
    <property type="term" value="F:odorant binding"/>
    <property type="evidence" value="ECO:0007669"/>
    <property type="project" value="InterPro"/>
</dbReference>
<proteinExistence type="predicted"/>
<sequence>QQRYQYQHQYQYQYQHQHSTGLSEIVYHLDWMLMTINEQKDLLMIMKRSTKPIKFTSSFLVTLSLESYGNVSL</sequence>
<keyword evidence="8" id="KW-0807">Transducer</keyword>
<evidence type="ECO:0000256" key="3">
    <source>
        <dbReference type="ARBA" id="ARBA00022692"/>
    </source>
</evidence>
<name>A0A151INR5_9HYME</name>
<reference evidence="9 10" key="1">
    <citation type="submission" date="2016-03" db="EMBL/GenBank/DDBJ databases">
        <title>Cyphomyrmex costatus WGS genome.</title>
        <authorList>
            <person name="Nygaard S."/>
            <person name="Hu H."/>
            <person name="Boomsma J."/>
            <person name="Zhang G."/>
        </authorList>
    </citation>
    <scope>NUCLEOTIDE SEQUENCE [LARGE SCALE GENOMIC DNA]</scope>
    <source>
        <strain evidence="9">MS0001</strain>
        <tissue evidence="9">Whole body</tissue>
    </source>
</reference>
<evidence type="ECO:0000256" key="8">
    <source>
        <dbReference type="ARBA" id="ARBA00023224"/>
    </source>
</evidence>
<evidence type="ECO:0000313" key="9">
    <source>
        <dbReference type="EMBL" id="KYN07117.1"/>
    </source>
</evidence>
<gene>
    <name evidence="9" type="ORF">ALC62_01925</name>
</gene>
<evidence type="ECO:0000256" key="6">
    <source>
        <dbReference type="ARBA" id="ARBA00023136"/>
    </source>
</evidence>
<dbReference type="GO" id="GO:0016020">
    <property type="term" value="C:membrane"/>
    <property type="evidence" value="ECO:0007669"/>
    <property type="project" value="UniProtKB-SubCell"/>
</dbReference>
<keyword evidence="7" id="KW-0675">Receptor</keyword>
<evidence type="ECO:0000256" key="2">
    <source>
        <dbReference type="ARBA" id="ARBA00022606"/>
    </source>
</evidence>
<evidence type="ECO:0000256" key="5">
    <source>
        <dbReference type="ARBA" id="ARBA00022989"/>
    </source>
</evidence>
<evidence type="ECO:0000313" key="10">
    <source>
        <dbReference type="Proteomes" id="UP000078542"/>
    </source>
</evidence>
<dbReference type="AlphaFoldDB" id="A0A151INR5"/>
<dbReference type="Pfam" id="PF02949">
    <property type="entry name" value="7tm_6"/>
    <property type="match status" value="1"/>
</dbReference>
<organism evidence="9 10">
    <name type="scientific">Cyphomyrmex costatus</name>
    <dbReference type="NCBI Taxonomy" id="456900"/>
    <lineage>
        <taxon>Eukaryota</taxon>
        <taxon>Metazoa</taxon>
        <taxon>Ecdysozoa</taxon>
        <taxon>Arthropoda</taxon>
        <taxon>Hexapoda</taxon>
        <taxon>Insecta</taxon>
        <taxon>Pterygota</taxon>
        <taxon>Neoptera</taxon>
        <taxon>Endopterygota</taxon>
        <taxon>Hymenoptera</taxon>
        <taxon>Apocrita</taxon>
        <taxon>Aculeata</taxon>
        <taxon>Formicoidea</taxon>
        <taxon>Formicidae</taxon>
        <taxon>Myrmicinae</taxon>
        <taxon>Cyphomyrmex</taxon>
    </lineage>
</organism>
<dbReference type="GO" id="GO:0004984">
    <property type="term" value="F:olfactory receptor activity"/>
    <property type="evidence" value="ECO:0007669"/>
    <property type="project" value="InterPro"/>
</dbReference>
<protein>
    <submittedName>
        <fullName evidence="9">Uncharacterized protein</fullName>
    </submittedName>
</protein>
<keyword evidence="5" id="KW-1133">Transmembrane helix</keyword>